<dbReference type="PANTHER" id="PTHR36766">
    <property type="entry name" value="PLANT BROAD-SPECTRUM MILDEW RESISTANCE PROTEIN RPW8"/>
    <property type="match status" value="1"/>
</dbReference>
<feature type="compositionally biased region" description="Basic and acidic residues" evidence="2">
    <location>
        <begin position="432"/>
        <end position="442"/>
    </location>
</feature>
<gene>
    <name evidence="4" type="ORF">E3N88_01633</name>
</gene>
<feature type="compositionally biased region" description="Polar residues" evidence="2">
    <location>
        <begin position="418"/>
        <end position="430"/>
    </location>
</feature>
<dbReference type="OrthoDB" id="2016095at2759"/>
<proteinExistence type="predicted"/>
<keyword evidence="1" id="KW-0611">Plant defense</keyword>
<dbReference type="AlphaFoldDB" id="A0A5N6Q312"/>
<reference evidence="4 5" key="1">
    <citation type="submission" date="2019-05" db="EMBL/GenBank/DDBJ databases">
        <title>Mikania micrantha, genome provides insights into the molecular mechanism of rapid growth.</title>
        <authorList>
            <person name="Liu B."/>
        </authorList>
    </citation>
    <scope>NUCLEOTIDE SEQUENCE [LARGE SCALE GENOMIC DNA]</scope>
    <source>
        <strain evidence="4">NLD-2019</strain>
        <tissue evidence="4">Leaf</tissue>
    </source>
</reference>
<accession>A0A5N6Q312</accession>
<name>A0A5N6Q312_9ASTR</name>
<keyword evidence="3" id="KW-0732">Signal</keyword>
<keyword evidence="5" id="KW-1185">Reference proteome</keyword>
<evidence type="ECO:0000256" key="1">
    <source>
        <dbReference type="ARBA" id="ARBA00022821"/>
    </source>
</evidence>
<evidence type="ECO:0000256" key="3">
    <source>
        <dbReference type="SAM" id="SignalP"/>
    </source>
</evidence>
<feature type="signal peptide" evidence="3">
    <location>
        <begin position="1"/>
        <end position="22"/>
    </location>
</feature>
<organism evidence="4 5">
    <name type="scientific">Mikania micrantha</name>
    <name type="common">bitter vine</name>
    <dbReference type="NCBI Taxonomy" id="192012"/>
    <lineage>
        <taxon>Eukaryota</taxon>
        <taxon>Viridiplantae</taxon>
        <taxon>Streptophyta</taxon>
        <taxon>Embryophyta</taxon>
        <taxon>Tracheophyta</taxon>
        <taxon>Spermatophyta</taxon>
        <taxon>Magnoliopsida</taxon>
        <taxon>eudicotyledons</taxon>
        <taxon>Gunneridae</taxon>
        <taxon>Pentapetalae</taxon>
        <taxon>asterids</taxon>
        <taxon>campanulids</taxon>
        <taxon>Asterales</taxon>
        <taxon>Asteraceae</taxon>
        <taxon>Asteroideae</taxon>
        <taxon>Heliantheae alliance</taxon>
        <taxon>Eupatorieae</taxon>
        <taxon>Mikania</taxon>
    </lineage>
</organism>
<feature type="region of interest" description="Disordered" evidence="2">
    <location>
        <begin position="418"/>
        <end position="458"/>
    </location>
</feature>
<feature type="chain" id="PRO_5024336390" description="BED-type domain-containing protein" evidence="3">
    <location>
        <begin position="23"/>
        <end position="494"/>
    </location>
</feature>
<dbReference type="InterPro" id="IPR032675">
    <property type="entry name" value="LRR_dom_sf"/>
</dbReference>
<evidence type="ECO:0008006" key="6">
    <source>
        <dbReference type="Google" id="ProtNLM"/>
    </source>
</evidence>
<evidence type="ECO:0000313" key="5">
    <source>
        <dbReference type="Proteomes" id="UP000326396"/>
    </source>
</evidence>
<dbReference type="Proteomes" id="UP000326396">
    <property type="component" value="Linkage Group LG1"/>
</dbReference>
<sequence>MFNAIVTAFLLVFHELLKTVRNLIAINDPEDKLDHLLSGLFVGFKPKLDLEELKIMLQLCSFYDEGMHKIQLSSILFQKDAGKLEGYCSKHNATQHNSLRELAIDLSSQEIVTPRKPLFMEIQGFPIWRIKQITQSINPNILSLSTGLVSSNWYDQLALKVEELTLNISSKNYSIPELIRKMGQLKVLSITNHSDQPSRLHNLSLIRCLSELKAIRFEHVSVSSIQPVLALKNLKELSFVMCEIGDALMSYDTESSYMLPNLTNLEFDMCYDLKELPSEICNLIHLQKLSITNCHEFDVLPKRLGGLSNLEILNLHCCTKLQELPESIGSLHNLSYIDISDCLSIGVLPEAIGELGGLRLLKMNGCGGLQELPMSLSELQQLKEVICDEETSYLWRDFESDLHNVNVHVFEDDRLMDSTTSHDLSSNDNQQPDERKSEPIKKETKKKKAKTSEIKKKGHSTVWDDFDKFTDDEGEIKARCKHCAKILAAHPSRK</sequence>
<dbReference type="PANTHER" id="PTHR36766:SF13">
    <property type="entry name" value="POWDERY MILDEW RESISTANCE PROTEIN, RPW8"/>
    <property type="match status" value="1"/>
</dbReference>
<dbReference type="EMBL" id="SZYD01000001">
    <property type="protein sequence ID" value="KAD7478497.1"/>
    <property type="molecule type" value="Genomic_DNA"/>
</dbReference>
<protein>
    <recommendedName>
        <fullName evidence="6">BED-type domain-containing protein</fullName>
    </recommendedName>
</protein>
<dbReference type="GO" id="GO:0006952">
    <property type="term" value="P:defense response"/>
    <property type="evidence" value="ECO:0007669"/>
    <property type="project" value="UniProtKB-KW"/>
</dbReference>
<dbReference type="SUPFAM" id="SSF52047">
    <property type="entry name" value="RNI-like"/>
    <property type="match status" value="1"/>
</dbReference>
<comment type="caution">
    <text evidence="4">The sequence shown here is derived from an EMBL/GenBank/DDBJ whole genome shotgun (WGS) entry which is preliminary data.</text>
</comment>
<evidence type="ECO:0000256" key="2">
    <source>
        <dbReference type="SAM" id="MobiDB-lite"/>
    </source>
</evidence>
<evidence type="ECO:0000313" key="4">
    <source>
        <dbReference type="EMBL" id="KAD7478497.1"/>
    </source>
</evidence>
<dbReference type="Gene3D" id="3.80.10.10">
    <property type="entry name" value="Ribonuclease Inhibitor"/>
    <property type="match status" value="1"/>
</dbReference>